<feature type="compositionally biased region" description="Low complexity" evidence="1">
    <location>
        <begin position="73"/>
        <end position="87"/>
    </location>
</feature>
<sequence length="232" mass="24094">MHPLRFLLILFATGASALPAVQATPTPAPTTSSEPCSRPPPRPFLPTPTPAAGATTDPTPSPIYSTLPIFPLPSNSSSSNASTPCASMRRPLRLGPERFRKSLSPSSLLPSSSISLPSSSSSTSTSLPLPTSDLEISAADQTPSDGPRDYASLIPPAPGVTPRPEPNLAEMGYTQTTYYSCVTREASVHCGWHRPIMVAPANNAVSSGARTSHHLGALVGVVFGLVLFVLAG</sequence>
<gene>
    <name evidence="3" type="ORF">CSOJ01_09824</name>
</gene>
<evidence type="ECO:0000313" key="3">
    <source>
        <dbReference type="EMBL" id="KAF6804981.1"/>
    </source>
</evidence>
<evidence type="ECO:0000313" key="4">
    <source>
        <dbReference type="Proteomes" id="UP000652219"/>
    </source>
</evidence>
<proteinExistence type="predicted"/>
<feature type="chain" id="PRO_5034552519" evidence="2">
    <location>
        <begin position="24"/>
        <end position="232"/>
    </location>
</feature>
<feature type="region of interest" description="Disordered" evidence="1">
    <location>
        <begin position="22"/>
        <end position="132"/>
    </location>
</feature>
<dbReference type="Proteomes" id="UP000652219">
    <property type="component" value="Unassembled WGS sequence"/>
</dbReference>
<comment type="caution">
    <text evidence="3">The sequence shown here is derived from an EMBL/GenBank/DDBJ whole genome shotgun (WGS) entry which is preliminary data.</text>
</comment>
<feature type="signal peptide" evidence="2">
    <location>
        <begin position="1"/>
        <end position="23"/>
    </location>
</feature>
<keyword evidence="4" id="KW-1185">Reference proteome</keyword>
<protein>
    <submittedName>
        <fullName evidence="3">Uncharacterized protein</fullName>
    </submittedName>
</protein>
<evidence type="ECO:0000256" key="1">
    <source>
        <dbReference type="SAM" id="MobiDB-lite"/>
    </source>
</evidence>
<keyword evidence="2" id="KW-0732">Signal</keyword>
<name>A0A8H6J2U9_9PEZI</name>
<feature type="compositionally biased region" description="Pro residues" evidence="1">
    <location>
        <begin position="37"/>
        <end position="49"/>
    </location>
</feature>
<feature type="compositionally biased region" description="Low complexity" evidence="1">
    <location>
        <begin position="22"/>
        <end position="36"/>
    </location>
</feature>
<reference evidence="3 4" key="1">
    <citation type="journal article" date="2020" name="Phytopathology">
        <title>Genome Sequence Resources of Colletotrichum truncatum, C. plurivorum, C. musicola, and C. sojae: Four Species Pathogenic to Soybean (Glycine max).</title>
        <authorList>
            <person name="Rogerio F."/>
            <person name="Boufleur T.R."/>
            <person name="Ciampi-Guillardi M."/>
            <person name="Sukno S.A."/>
            <person name="Thon M.R."/>
            <person name="Massola Junior N.S."/>
            <person name="Baroncelli R."/>
        </authorList>
    </citation>
    <scope>NUCLEOTIDE SEQUENCE [LARGE SCALE GENOMIC DNA]</scope>
    <source>
        <strain evidence="3 4">LFN0009</strain>
    </source>
</reference>
<dbReference type="AlphaFoldDB" id="A0A8H6J2U9"/>
<dbReference type="EMBL" id="WIGN01000194">
    <property type="protein sequence ID" value="KAF6804981.1"/>
    <property type="molecule type" value="Genomic_DNA"/>
</dbReference>
<feature type="compositionally biased region" description="Low complexity" evidence="1">
    <location>
        <begin position="102"/>
        <end position="132"/>
    </location>
</feature>
<accession>A0A8H6J2U9</accession>
<evidence type="ECO:0000256" key="2">
    <source>
        <dbReference type="SAM" id="SignalP"/>
    </source>
</evidence>
<organism evidence="3 4">
    <name type="scientific">Colletotrichum sojae</name>
    <dbReference type="NCBI Taxonomy" id="2175907"/>
    <lineage>
        <taxon>Eukaryota</taxon>
        <taxon>Fungi</taxon>
        <taxon>Dikarya</taxon>
        <taxon>Ascomycota</taxon>
        <taxon>Pezizomycotina</taxon>
        <taxon>Sordariomycetes</taxon>
        <taxon>Hypocreomycetidae</taxon>
        <taxon>Glomerellales</taxon>
        <taxon>Glomerellaceae</taxon>
        <taxon>Colletotrichum</taxon>
        <taxon>Colletotrichum orchidearum species complex</taxon>
    </lineage>
</organism>